<keyword evidence="1" id="KW-0812">Transmembrane</keyword>
<evidence type="ECO:0000256" key="1">
    <source>
        <dbReference type="SAM" id="Phobius"/>
    </source>
</evidence>
<protein>
    <submittedName>
        <fullName evidence="2">Cytochrome c-type biogenesis protein CcsA/ResC</fullName>
    </submittedName>
</protein>
<comment type="caution">
    <text evidence="2">The sequence shown here is derived from an EMBL/GenBank/DDBJ whole genome shotgun (WGS) entry which is preliminary data.</text>
</comment>
<keyword evidence="1" id="KW-1133">Transmembrane helix</keyword>
<feature type="transmembrane region" description="Helical" evidence="1">
    <location>
        <begin position="12"/>
        <end position="37"/>
    </location>
</feature>
<dbReference type="EMBL" id="BAVS01000001">
    <property type="protein sequence ID" value="GAE91322.1"/>
    <property type="molecule type" value="Genomic_DNA"/>
</dbReference>
<dbReference type="AlphaFoldDB" id="W4VDN2"/>
<dbReference type="STRING" id="1298598.JCM21714_270"/>
<dbReference type="eggNOG" id="COG0755">
    <property type="taxonomic scope" value="Bacteria"/>
</dbReference>
<reference evidence="2 3" key="1">
    <citation type="journal article" date="2014" name="Genome Announc.">
        <title>Draft Genome Sequence of the Boron-Tolerant and Moderately Halotolerant Bacterium Gracilibacillus boraciitolerans JCM 21714T.</title>
        <authorList>
            <person name="Ahmed I."/>
            <person name="Oshima K."/>
            <person name="Suda W."/>
            <person name="Kitamura K."/>
            <person name="Iida T."/>
            <person name="Ohmori Y."/>
            <person name="Fujiwara T."/>
            <person name="Hattori M."/>
            <person name="Ohkuma M."/>
        </authorList>
    </citation>
    <scope>NUCLEOTIDE SEQUENCE [LARGE SCALE GENOMIC DNA]</scope>
    <source>
        <strain evidence="2 3">JCM 21714</strain>
    </source>
</reference>
<gene>
    <name evidence="2" type="ORF">JCM21714_270</name>
</gene>
<evidence type="ECO:0000313" key="2">
    <source>
        <dbReference type="EMBL" id="GAE91322.1"/>
    </source>
</evidence>
<dbReference type="Proteomes" id="UP000019102">
    <property type="component" value="Unassembled WGS sequence"/>
</dbReference>
<sequence>MRLSRGWHGEKSAWLAVVGFAIIMFNLIVVNLVLAGLHSYA</sequence>
<accession>W4VDN2</accession>
<keyword evidence="1" id="KW-0472">Membrane</keyword>
<keyword evidence="3" id="KW-1185">Reference proteome</keyword>
<proteinExistence type="predicted"/>
<evidence type="ECO:0000313" key="3">
    <source>
        <dbReference type="Proteomes" id="UP000019102"/>
    </source>
</evidence>
<name>W4VDN2_9BACI</name>
<organism evidence="2 3">
    <name type="scientific">Gracilibacillus boraciitolerans JCM 21714</name>
    <dbReference type="NCBI Taxonomy" id="1298598"/>
    <lineage>
        <taxon>Bacteria</taxon>
        <taxon>Bacillati</taxon>
        <taxon>Bacillota</taxon>
        <taxon>Bacilli</taxon>
        <taxon>Bacillales</taxon>
        <taxon>Bacillaceae</taxon>
        <taxon>Gracilibacillus</taxon>
    </lineage>
</organism>